<keyword evidence="5" id="KW-1185">Reference proteome</keyword>
<dbReference type="InterPro" id="IPR039536">
    <property type="entry name" value="TetR_C_Proteobacteria"/>
</dbReference>
<feature type="domain" description="HTH tetR-type" evidence="3">
    <location>
        <begin position="18"/>
        <end position="78"/>
    </location>
</feature>
<dbReference type="PANTHER" id="PTHR30055">
    <property type="entry name" value="HTH-TYPE TRANSCRIPTIONAL REGULATOR RUTR"/>
    <property type="match status" value="1"/>
</dbReference>
<dbReference type="PRINTS" id="PR00455">
    <property type="entry name" value="HTHTETR"/>
</dbReference>
<dbReference type="PROSITE" id="PS50977">
    <property type="entry name" value="HTH_TETR_2"/>
    <property type="match status" value="1"/>
</dbReference>
<sequence>MVQSQPTRRGRPRADEVEARKAALLDAAMDTLKEMGVEAITMSAVAARAGASKATLYAWFGSREGLLTAVVERESEKSVRSVRAGLETSAPAEATLRDYCVGLLTMLTSPESIALNRASMTSAELAHVLLRSGRHRVGPLVEEFMRGAAERGELTVTDPADAYRELWGLAVRDTQIRVLLGEPSPTPEEIDEAATVAMEQFMAAHQPSA</sequence>
<dbReference type="RefSeq" id="WP_187720128.1">
    <property type="nucleotide sequence ID" value="NZ_BAABBL010000004.1"/>
</dbReference>
<dbReference type="Pfam" id="PF14246">
    <property type="entry name" value="TetR_C_7"/>
    <property type="match status" value="1"/>
</dbReference>
<proteinExistence type="predicted"/>
<dbReference type="KEGG" id="tdf:H9L22_11985"/>
<dbReference type="Proteomes" id="UP000516117">
    <property type="component" value="Chromosome"/>
</dbReference>
<dbReference type="GO" id="GO:0000976">
    <property type="term" value="F:transcription cis-regulatory region binding"/>
    <property type="evidence" value="ECO:0007669"/>
    <property type="project" value="TreeGrafter"/>
</dbReference>
<gene>
    <name evidence="4" type="ORF">H9L22_11985</name>
</gene>
<dbReference type="InterPro" id="IPR009057">
    <property type="entry name" value="Homeodomain-like_sf"/>
</dbReference>
<name>A0A7H0H376_9ACTN</name>
<dbReference type="SUPFAM" id="SSF48498">
    <property type="entry name" value="Tetracyclin repressor-like, C-terminal domain"/>
    <property type="match status" value="1"/>
</dbReference>
<reference evidence="4 5" key="1">
    <citation type="submission" date="2020-08" db="EMBL/GenBank/DDBJ databases">
        <title>Genome sequence of Tessaracoccus defluvii JCM 17540T.</title>
        <authorList>
            <person name="Hyun D.-W."/>
            <person name="Bae J.-W."/>
        </authorList>
    </citation>
    <scope>NUCLEOTIDE SEQUENCE [LARGE SCALE GENOMIC DNA]</scope>
    <source>
        <strain evidence="4 5">JCM 17540</strain>
    </source>
</reference>
<keyword evidence="1 2" id="KW-0238">DNA-binding</keyword>
<dbReference type="InterPro" id="IPR036271">
    <property type="entry name" value="Tet_transcr_reg_TetR-rel_C_sf"/>
</dbReference>
<dbReference type="EMBL" id="CP060789">
    <property type="protein sequence ID" value="QNP54992.1"/>
    <property type="molecule type" value="Genomic_DNA"/>
</dbReference>
<dbReference type="SUPFAM" id="SSF46689">
    <property type="entry name" value="Homeodomain-like"/>
    <property type="match status" value="1"/>
</dbReference>
<dbReference type="Pfam" id="PF00440">
    <property type="entry name" value="TetR_N"/>
    <property type="match status" value="1"/>
</dbReference>
<dbReference type="AlphaFoldDB" id="A0A7H0H376"/>
<evidence type="ECO:0000256" key="1">
    <source>
        <dbReference type="ARBA" id="ARBA00023125"/>
    </source>
</evidence>
<dbReference type="Gene3D" id="1.10.10.60">
    <property type="entry name" value="Homeodomain-like"/>
    <property type="match status" value="1"/>
</dbReference>
<dbReference type="InterPro" id="IPR050109">
    <property type="entry name" value="HTH-type_TetR-like_transc_reg"/>
</dbReference>
<evidence type="ECO:0000259" key="3">
    <source>
        <dbReference type="PROSITE" id="PS50977"/>
    </source>
</evidence>
<dbReference type="PANTHER" id="PTHR30055:SF146">
    <property type="entry name" value="HTH-TYPE TRANSCRIPTIONAL DUAL REGULATOR CECR"/>
    <property type="match status" value="1"/>
</dbReference>
<dbReference type="InterPro" id="IPR001647">
    <property type="entry name" value="HTH_TetR"/>
</dbReference>
<organism evidence="4 5">
    <name type="scientific">Tessaracoccus defluvii</name>
    <dbReference type="NCBI Taxonomy" id="1285901"/>
    <lineage>
        <taxon>Bacteria</taxon>
        <taxon>Bacillati</taxon>
        <taxon>Actinomycetota</taxon>
        <taxon>Actinomycetes</taxon>
        <taxon>Propionibacteriales</taxon>
        <taxon>Propionibacteriaceae</taxon>
        <taxon>Tessaracoccus</taxon>
    </lineage>
</organism>
<dbReference type="Gene3D" id="1.10.357.10">
    <property type="entry name" value="Tetracycline Repressor, domain 2"/>
    <property type="match status" value="1"/>
</dbReference>
<evidence type="ECO:0000313" key="5">
    <source>
        <dbReference type="Proteomes" id="UP000516117"/>
    </source>
</evidence>
<evidence type="ECO:0000256" key="2">
    <source>
        <dbReference type="PROSITE-ProRule" id="PRU00335"/>
    </source>
</evidence>
<protein>
    <submittedName>
        <fullName evidence="4">TetR/AcrR family transcriptional regulator</fullName>
    </submittedName>
</protein>
<feature type="DNA-binding region" description="H-T-H motif" evidence="2">
    <location>
        <begin position="41"/>
        <end position="60"/>
    </location>
</feature>
<dbReference type="GO" id="GO:0003700">
    <property type="term" value="F:DNA-binding transcription factor activity"/>
    <property type="evidence" value="ECO:0007669"/>
    <property type="project" value="TreeGrafter"/>
</dbReference>
<evidence type="ECO:0000313" key="4">
    <source>
        <dbReference type="EMBL" id="QNP54992.1"/>
    </source>
</evidence>
<accession>A0A7H0H376</accession>